<dbReference type="EMBL" id="KB295358">
    <property type="protein sequence ID" value="ELU13251.1"/>
    <property type="molecule type" value="Genomic_DNA"/>
</dbReference>
<dbReference type="HOGENOM" id="CLU_050920_0_0_1"/>
<name>R7VA98_CAPTE</name>
<evidence type="ECO:0000313" key="2">
    <source>
        <dbReference type="EMBL" id="ELU13251.1"/>
    </source>
</evidence>
<organism evidence="2">
    <name type="scientific">Capitella teleta</name>
    <name type="common">Polychaete worm</name>
    <dbReference type="NCBI Taxonomy" id="283909"/>
    <lineage>
        <taxon>Eukaryota</taxon>
        <taxon>Metazoa</taxon>
        <taxon>Spiralia</taxon>
        <taxon>Lophotrochozoa</taxon>
        <taxon>Annelida</taxon>
        <taxon>Polychaeta</taxon>
        <taxon>Sedentaria</taxon>
        <taxon>Scolecida</taxon>
        <taxon>Capitellidae</taxon>
        <taxon>Capitella</taxon>
    </lineage>
</organism>
<feature type="compositionally biased region" description="Low complexity" evidence="1">
    <location>
        <begin position="87"/>
        <end position="104"/>
    </location>
</feature>
<reference evidence="3" key="3">
    <citation type="submission" date="2015-06" db="UniProtKB">
        <authorList>
            <consortium name="EnsemblMetazoa"/>
        </authorList>
    </citation>
    <scope>IDENTIFICATION</scope>
</reference>
<reference evidence="4" key="1">
    <citation type="submission" date="2012-12" db="EMBL/GenBank/DDBJ databases">
        <authorList>
            <person name="Hellsten U."/>
            <person name="Grimwood J."/>
            <person name="Chapman J.A."/>
            <person name="Shapiro H."/>
            <person name="Aerts A."/>
            <person name="Otillar R.P."/>
            <person name="Terry A.Y."/>
            <person name="Boore J.L."/>
            <person name="Simakov O."/>
            <person name="Marletaz F."/>
            <person name="Cho S.-J."/>
            <person name="Edsinger-Gonzales E."/>
            <person name="Havlak P."/>
            <person name="Kuo D.-H."/>
            <person name="Larsson T."/>
            <person name="Lv J."/>
            <person name="Arendt D."/>
            <person name="Savage R."/>
            <person name="Osoegawa K."/>
            <person name="de Jong P."/>
            <person name="Lindberg D.R."/>
            <person name="Seaver E.C."/>
            <person name="Weisblat D.A."/>
            <person name="Putnam N.H."/>
            <person name="Grigoriev I.V."/>
            <person name="Rokhsar D.S."/>
        </authorList>
    </citation>
    <scope>NUCLEOTIDE SEQUENCE</scope>
    <source>
        <strain evidence="4">I ESC-2004</strain>
    </source>
</reference>
<dbReference type="EMBL" id="AMQN01019134">
    <property type="status" value="NOT_ANNOTATED_CDS"/>
    <property type="molecule type" value="Genomic_DNA"/>
</dbReference>
<accession>R7VA98</accession>
<gene>
    <name evidence="2" type="ORF">CAPTEDRAFT_185303</name>
</gene>
<dbReference type="EnsemblMetazoa" id="CapteT185303">
    <property type="protein sequence ID" value="CapteP185303"/>
    <property type="gene ID" value="CapteG185303"/>
</dbReference>
<feature type="region of interest" description="Disordered" evidence="1">
    <location>
        <begin position="80"/>
        <end position="104"/>
    </location>
</feature>
<evidence type="ECO:0000256" key="1">
    <source>
        <dbReference type="SAM" id="MobiDB-lite"/>
    </source>
</evidence>
<protein>
    <submittedName>
        <fullName evidence="2 3">Uncharacterized protein</fullName>
    </submittedName>
</protein>
<dbReference type="Proteomes" id="UP000014760">
    <property type="component" value="Unassembled WGS sequence"/>
</dbReference>
<proteinExistence type="predicted"/>
<dbReference type="AlphaFoldDB" id="R7VA98"/>
<evidence type="ECO:0000313" key="4">
    <source>
        <dbReference type="Proteomes" id="UP000014760"/>
    </source>
</evidence>
<sequence length="239" mass="27077">MCLNLPSRTRALCHIGGGCGHFPHLCTACCTSLLQNQQPFPKKNHEKEVSWNLALSSKLPSSQLVVVGCELCKILFKPRQDPPPPLQTKLQPQTQQQTQTHTKMQKQQQEVQAFFCALMSSILVTKKEIRDARANPDALLAWLAFYKKLHGDVSSQLHQNLSLPNTPQEHSKLNQWLRQQKRLLVNQRKAGKTTTVEAKQGRRPRKAGKTTTVEAKDESEDEVVVVREFMTINYYHSSG</sequence>
<reference evidence="2 4" key="2">
    <citation type="journal article" date="2013" name="Nature">
        <title>Insights into bilaterian evolution from three spiralian genomes.</title>
        <authorList>
            <person name="Simakov O."/>
            <person name="Marletaz F."/>
            <person name="Cho S.J."/>
            <person name="Edsinger-Gonzales E."/>
            <person name="Havlak P."/>
            <person name="Hellsten U."/>
            <person name="Kuo D.H."/>
            <person name="Larsson T."/>
            <person name="Lv J."/>
            <person name="Arendt D."/>
            <person name="Savage R."/>
            <person name="Osoegawa K."/>
            <person name="de Jong P."/>
            <person name="Grimwood J."/>
            <person name="Chapman J.A."/>
            <person name="Shapiro H."/>
            <person name="Aerts A."/>
            <person name="Otillar R.P."/>
            <person name="Terry A.Y."/>
            <person name="Boore J.L."/>
            <person name="Grigoriev I.V."/>
            <person name="Lindberg D.R."/>
            <person name="Seaver E.C."/>
            <person name="Weisblat D.A."/>
            <person name="Putnam N.H."/>
            <person name="Rokhsar D.S."/>
        </authorList>
    </citation>
    <scope>NUCLEOTIDE SEQUENCE</scope>
    <source>
        <strain evidence="2 4">I ESC-2004</strain>
    </source>
</reference>
<feature type="region of interest" description="Disordered" evidence="1">
    <location>
        <begin position="188"/>
        <end position="217"/>
    </location>
</feature>
<keyword evidence="4" id="KW-1185">Reference proteome</keyword>
<evidence type="ECO:0000313" key="3">
    <source>
        <dbReference type="EnsemblMetazoa" id="CapteP185303"/>
    </source>
</evidence>